<feature type="modified residue" description="4-aspartylphosphate" evidence="7">
    <location>
        <position position="946"/>
    </location>
</feature>
<dbReference type="Pfam" id="PF08448">
    <property type="entry name" value="PAS_4"/>
    <property type="match status" value="1"/>
</dbReference>
<protein>
    <recommendedName>
        <fullName evidence="3">histidine kinase</fullName>
        <ecNumber evidence="3">2.7.13.3</ecNumber>
    </recommendedName>
</protein>
<dbReference type="PROSITE" id="PS00550">
    <property type="entry name" value="HEMERYTHRINS"/>
    <property type="match status" value="1"/>
</dbReference>
<feature type="domain" description="PAS" evidence="11">
    <location>
        <begin position="266"/>
        <end position="309"/>
    </location>
</feature>
<dbReference type="CDD" id="cd00082">
    <property type="entry name" value="HisKA"/>
    <property type="match status" value="1"/>
</dbReference>
<dbReference type="PANTHER" id="PTHR43065:SF42">
    <property type="entry name" value="TWO-COMPONENT SENSOR PPRA"/>
    <property type="match status" value="1"/>
</dbReference>
<dbReference type="AlphaFoldDB" id="A0A2S0VP71"/>
<feature type="domain" description="Histidine kinase" evidence="9">
    <location>
        <begin position="652"/>
        <end position="875"/>
    </location>
</feature>
<comment type="catalytic activity">
    <reaction evidence="1">
        <text>ATP + protein L-histidine = ADP + protein N-phospho-L-histidine.</text>
        <dbReference type="EC" id="2.7.13.3"/>
    </reaction>
</comment>
<dbReference type="Gene3D" id="1.20.120.50">
    <property type="entry name" value="Hemerythrin-like"/>
    <property type="match status" value="1"/>
</dbReference>
<dbReference type="SUPFAM" id="SSF47384">
    <property type="entry name" value="Homodimeric domain of signal transducing histidine kinase"/>
    <property type="match status" value="1"/>
</dbReference>
<dbReference type="InterPro" id="IPR011006">
    <property type="entry name" value="CheY-like_superfamily"/>
</dbReference>
<dbReference type="PANTHER" id="PTHR43065">
    <property type="entry name" value="SENSOR HISTIDINE KINASE"/>
    <property type="match status" value="1"/>
</dbReference>
<proteinExistence type="inferred from homology"/>
<dbReference type="PRINTS" id="PR00344">
    <property type="entry name" value="BCTRLSENSOR"/>
</dbReference>
<dbReference type="CDD" id="cd12107">
    <property type="entry name" value="Hemerythrin"/>
    <property type="match status" value="1"/>
</dbReference>
<keyword evidence="8" id="KW-0472">Membrane</keyword>
<keyword evidence="5" id="KW-0479">Metal-binding</keyword>
<dbReference type="Gene3D" id="1.10.287.130">
    <property type="match status" value="1"/>
</dbReference>
<dbReference type="SUPFAM" id="SSF52172">
    <property type="entry name" value="CheY-like"/>
    <property type="match status" value="1"/>
</dbReference>
<dbReference type="GO" id="GO:0000155">
    <property type="term" value="F:phosphorelay sensor kinase activity"/>
    <property type="evidence" value="ECO:0007669"/>
    <property type="project" value="InterPro"/>
</dbReference>
<dbReference type="SUPFAM" id="SSF55785">
    <property type="entry name" value="PYP-like sensor domain (PAS domain)"/>
    <property type="match status" value="3"/>
</dbReference>
<dbReference type="EC" id="2.7.13.3" evidence="3"/>
<dbReference type="NCBIfam" id="NF033749">
    <property type="entry name" value="bact_hemeryth"/>
    <property type="match status" value="1"/>
</dbReference>
<dbReference type="InterPro" id="IPR035965">
    <property type="entry name" value="PAS-like_dom_sf"/>
</dbReference>
<dbReference type="Pfam" id="PF01814">
    <property type="entry name" value="Hemerythrin"/>
    <property type="match status" value="1"/>
</dbReference>
<feature type="transmembrane region" description="Helical" evidence="8">
    <location>
        <begin position="178"/>
        <end position="200"/>
    </location>
</feature>
<dbReference type="InterPro" id="IPR016131">
    <property type="entry name" value="Haemerythrin_Fe_BS"/>
</dbReference>
<dbReference type="InterPro" id="IPR036890">
    <property type="entry name" value="HATPase_C_sf"/>
</dbReference>
<dbReference type="SUPFAM" id="SSF55874">
    <property type="entry name" value="ATPase domain of HSP90 chaperone/DNA topoisomerase II/histidine kinase"/>
    <property type="match status" value="1"/>
</dbReference>
<dbReference type="PROSITE" id="PS50110">
    <property type="entry name" value="RESPONSE_REGULATORY"/>
    <property type="match status" value="1"/>
</dbReference>
<evidence type="ECO:0000256" key="2">
    <source>
        <dbReference type="ARBA" id="ARBA00010587"/>
    </source>
</evidence>
<dbReference type="Pfam" id="PF13426">
    <property type="entry name" value="PAS_9"/>
    <property type="match status" value="1"/>
</dbReference>
<evidence type="ECO:0000259" key="10">
    <source>
        <dbReference type="PROSITE" id="PS50110"/>
    </source>
</evidence>
<feature type="transmembrane region" description="Helical" evidence="8">
    <location>
        <begin position="12"/>
        <end position="30"/>
    </location>
</feature>
<keyword evidence="6" id="KW-0408">Iron</keyword>
<dbReference type="InterPro" id="IPR035938">
    <property type="entry name" value="Hemerythrin-like_sf"/>
</dbReference>
<dbReference type="NCBIfam" id="TIGR00229">
    <property type="entry name" value="sensory_box"/>
    <property type="match status" value="3"/>
</dbReference>
<dbReference type="InterPro" id="IPR012312">
    <property type="entry name" value="Hemerythrin-like"/>
</dbReference>
<dbReference type="InterPro" id="IPR004358">
    <property type="entry name" value="Sig_transdc_His_kin-like_C"/>
</dbReference>
<dbReference type="SUPFAM" id="SSF47188">
    <property type="entry name" value="Hemerythrin-like"/>
    <property type="match status" value="1"/>
</dbReference>
<evidence type="ECO:0000313" key="13">
    <source>
        <dbReference type="Proteomes" id="UP000244441"/>
    </source>
</evidence>
<dbReference type="InterPro" id="IPR012827">
    <property type="entry name" value="Hemerythrin_metal-bd"/>
</dbReference>
<dbReference type="InterPro" id="IPR005467">
    <property type="entry name" value="His_kinase_dom"/>
</dbReference>
<feature type="domain" description="Response regulatory" evidence="10">
    <location>
        <begin position="896"/>
        <end position="1011"/>
    </location>
</feature>
<evidence type="ECO:0000256" key="7">
    <source>
        <dbReference type="PROSITE-ProRule" id="PRU00169"/>
    </source>
</evidence>
<organism evidence="12 13">
    <name type="scientific">Saccharobesus litoralis</name>
    <dbReference type="NCBI Taxonomy" id="2172099"/>
    <lineage>
        <taxon>Bacteria</taxon>
        <taxon>Pseudomonadati</taxon>
        <taxon>Pseudomonadota</taxon>
        <taxon>Gammaproteobacteria</taxon>
        <taxon>Alteromonadales</taxon>
        <taxon>Alteromonadaceae</taxon>
        <taxon>Saccharobesus</taxon>
    </lineage>
</organism>
<dbReference type="Gene3D" id="3.30.565.10">
    <property type="entry name" value="Histidine kinase-like ATPase, C-terminal domain"/>
    <property type="match status" value="1"/>
</dbReference>
<dbReference type="NCBIfam" id="TIGR02481">
    <property type="entry name" value="hemeryth_dom"/>
    <property type="match status" value="1"/>
</dbReference>
<dbReference type="Gene3D" id="3.40.50.2300">
    <property type="match status" value="1"/>
</dbReference>
<dbReference type="GO" id="GO:0046872">
    <property type="term" value="F:metal ion binding"/>
    <property type="evidence" value="ECO:0007669"/>
    <property type="project" value="UniProtKB-KW"/>
</dbReference>
<dbReference type="SMART" id="SM00387">
    <property type="entry name" value="HATPase_c"/>
    <property type="match status" value="1"/>
</dbReference>
<dbReference type="Proteomes" id="UP000244441">
    <property type="component" value="Chromosome"/>
</dbReference>
<dbReference type="PROSITE" id="PS50112">
    <property type="entry name" value="PAS"/>
    <property type="match status" value="2"/>
</dbReference>
<reference evidence="12 13" key="1">
    <citation type="submission" date="2018-01" db="EMBL/GenBank/DDBJ databases">
        <title>Genome sequence of a Cantenovulum-like bacteria.</title>
        <authorList>
            <person name="Tan W.R."/>
            <person name="Lau N.-S."/>
            <person name="Go F."/>
            <person name="Amirul A.-A.A."/>
        </authorList>
    </citation>
    <scope>NUCLEOTIDE SEQUENCE [LARGE SCALE GENOMIC DNA]</scope>
    <source>
        <strain evidence="12 13">CCB-QB4</strain>
    </source>
</reference>
<dbReference type="InterPro" id="IPR036097">
    <property type="entry name" value="HisK_dim/P_sf"/>
</dbReference>
<dbReference type="KEGG" id="cate:C2869_06000"/>
<dbReference type="InterPro" id="IPR013656">
    <property type="entry name" value="PAS_4"/>
</dbReference>
<dbReference type="InterPro" id="IPR001789">
    <property type="entry name" value="Sig_transdc_resp-reg_receiver"/>
</dbReference>
<dbReference type="PROSITE" id="PS50109">
    <property type="entry name" value="HIS_KIN"/>
    <property type="match status" value="1"/>
</dbReference>
<dbReference type="EMBL" id="CP026604">
    <property type="protein sequence ID" value="AWB66017.1"/>
    <property type="molecule type" value="Genomic_DNA"/>
</dbReference>
<evidence type="ECO:0000256" key="1">
    <source>
        <dbReference type="ARBA" id="ARBA00000085"/>
    </source>
</evidence>
<evidence type="ECO:0000256" key="3">
    <source>
        <dbReference type="ARBA" id="ARBA00012438"/>
    </source>
</evidence>
<dbReference type="InterPro" id="IPR003594">
    <property type="entry name" value="HATPase_dom"/>
</dbReference>
<dbReference type="OrthoDB" id="9772100at2"/>
<keyword evidence="8" id="KW-0812">Transmembrane</keyword>
<name>A0A2S0VP71_9ALTE</name>
<gene>
    <name evidence="12" type="ORF">C2869_06000</name>
</gene>
<evidence type="ECO:0000259" key="11">
    <source>
        <dbReference type="PROSITE" id="PS50112"/>
    </source>
</evidence>
<comment type="similarity">
    <text evidence="2">Belongs to the hemerythrin family.</text>
</comment>
<feature type="domain" description="PAS" evidence="11">
    <location>
        <begin position="515"/>
        <end position="561"/>
    </location>
</feature>
<keyword evidence="4 7" id="KW-0597">Phosphoprotein</keyword>
<evidence type="ECO:0000256" key="4">
    <source>
        <dbReference type="ARBA" id="ARBA00022553"/>
    </source>
</evidence>
<dbReference type="RefSeq" id="WP_108602089.1">
    <property type="nucleotide sequence ID" value="NZ_CP026604.1"/>
</dbReference>
<dbReference type="Pfam" id="PF00072">
    <property type="entry name" value="Response_reg"/>
    <property type="match status" value="1"/>
</dbReference>
<evidence type="ECO:0000256" key="8">
    <source>
        <dbReference type="SAM" id="Phobius"/>
    </source>
</evidence>
<evidence type="ECO:0000256" key="5">
    <source>
        <dbReference type="ARBA" id="ARBA00022723"/>
    </source>
</evidence>
<dbReference type="InterPro" id="IPR000014">
    <property type="entry name" value="PAS"/>
</dbReference>
<keyword evidence="8" id="KW-1133">Transmembrane helix</keyword>
<evidence type="ECO:0000259" key="9">
    <source>
        <dbReference type="PROSITE" id="PS50109"/>
    </source>
</evidence>
<sequence length="1156" mass="131222">MKAIRLETQVILVAILCSSAIWLTGSWLLFNQLEQDIYTVNEKQIRKDISILQREMERQLIKQDSLGAKASLASRGIYTNYDLLLAIDENYNIWAANHFQYINKHIADTPFAFSSNAIQGVLDSRSPIVTTDQGSYQITAYYPLALERLPHELRASRRGAILMLSNLSEQRATLVNKFIYASLVIGAIVLLSTFIFVWLLKRQITKPFNNLLSRIQQLAQTDALPAELQLKTNCKPPELHELDTLLQHVQLTISKNINTLEQKEQALTLFKDLVEQANDALYIIEANTAQVIDCNIKSCQMLGYSKQELQKLKIYQFGAKYNNLQDWQNNLQHLADTQGTKYQSEHISQSGKRIPVEISAKFISHHAHDFIVATVRDISEQLAQQHAIEQKERYLHTIIESMPQALCVIQQSTVITFNKAFAQLVGLEAMRLNQLSVAELTKFEPQSRSLIQSTQCPVNNNQNEHIQWKEKTGAVSWLQITRSQANCSGYQDPLHIIIASNVTQKHNLEIKLENNRSFLLGLLNSLPDPVFVKDQHKQYSEVNDAFCLLVGRKRQDILGKSDPDLFPQAFAIRSQEQDEVVVKQRQKVEHQDELETLQGNRYIATRKSYFINPITNAINLVGSIRDITENKLTEAALIQAQKMESVGRVVSSIAHDYNNIMGIVLGNIELLKLKTEPNDLNYQKLCNIQKSAQRAVVLTKQLLGFSRSHGHEKQAITLNTVINEVAELLNQAINKNMQLNYRLQDNLWAVNINKNDFENALLNLVINARDAMINGGDVLISSENLSVSAYDAKHYYQCSAGDYVQLTIQDQGVGINQDIQNKIFDPFFTTKPKGKGTGLGLASVFGFMQSSQGTIKLDSTLGKGSIFKLLFPRFADDKLTPTTHKEMLKSHDLSGVLLYVDDESSMLQMASEMLNQVGIACITAESSSQALALLKQRTDIFLVLTDILLESESGFDLANQVSTLFPNIPVRYASGYYSASAFSTSGRLDPSLLLEKPYNQKTLVDFITHAVATKQTQQARTSICWQPDYMLDNALMDHDHKVIFDLIQKCNQNLNHEEDSEQVNKLLLDIEKYTIKHFTAEEKMMEKAHYPNLDQHKLAHQKLLLETRDLREKISKFNAPVQQILLFLTDWWNEHIITLDRSAAHYMSERNKTTEQ</sequence>
<evidence type="ECO:0000256" key="6">
    <source>
        <dbReference type="ARBA" id="ARBA00023004"/>
    </source>
</evidence>
<dbReference type="Pfam" id="PF13188">
    <property type="entry name" value="PAS_8"/>
    <property type="match status" value="1"/>
</dbReference>
<dbReference type="Pfam" id="PF02518">
    <property type="entry name" value="HATPase_c"/>
    <property type="match status" value="1"/>
</dbReference>
<evidence type="ECO:0000313" key="12">
    <source>
        <dbReference type="EMBL" id="AWB66017.1"/>
    </source>
</evidence>
<dbReference type="InterPro" id="IPR003661">
    <property type="entry name" value="HisK_dim/P_dom"/>
</dbReference>
<accession>A0A2S0VP71</accession>
<dbReference type="Gene3D" id="3.30.450.20">
    <property type="entry name" value="PAS domain"/>
    <property type="match status" value="3"/>
</dbReference>
<dbReference type="SMART" id="SM00091">
    <property type="entry name" value="PAS"/>
    <property type="match status" value="3"/>
</dbReference>
<keyword evidence="13" id="KW-1185">Reference proteome</keyword>
<dbReference type="CDD" id="cd00130">
    <property type="entry name" value="PAS"/>
    <property type="match status" value="2"/>
</dbReference>